<accession>A0A2S6EVU6</accession>
<gene>
    <name evidence="1" type="ORF">C3928_13005</name>
</gene>
<sequence>MSICWDLIINNITPQQANFPDHRLQMNDSGFILKRILFVSNQQFIDLLTCITEYQSITRKKFMNLSNNKIKPRRKRNKRLLTW</sequence>
<evidence type="ECO:0000313" key="1">
    <source>
        <dbReference type="EMBL" id="PPK29281.1"/>
    </source>
</evidence>
<comment type="caution">
    <text evidence="1">The sequence shown here is derived from an EMBL/GenBank/DDBJ whole genome shotgun (WGS) entry which is preliminary data.</text>
</comment>
<evidence type="ECO:0000313" key="2">
    <source>
        <dbReference type="Proteomes" id="UP000239239"/>
    </source>
</evidence>
<name>A0A2S6EVU6_LEGPN</name>
<dbReference type="EMBL" id="PQWY01000018">
    <property type="protein sequence ID" value="PPK29281.1"/>
    <property type="molecule type" value="Genomic_DNA"/>
</dbReference>
<organism evidence="1 2">
    <name type="scientific">Legionella pneumophila</name>
    <dbReference type="NCBI Taxonomy" id="446"/>
    <lineage>
        <taxon>Bacteria</taxon>
        <taxon>Pseudomonadati</taxon>
        <taxon>Pseudomonadota</taxon>
        <taxon>Gammaproteobacteria</taxon>
        <taxon>Legionellales</taxon>
        <taxon>Legionellaceae</taxon>
        <taxon>Legionella</taxon>
    </lineage>
</organism>
<dbReference type="AlphaFoldDB" id="A0A2S6EVU6"/>
<reference evidence="1 2" key="1">
    <citation type="submission" date="2018-02" db="EMBL/GenBank/DDBJ databases">
        <title>Draft genome sequences of four Legionella pneumophila clinical strains isolated in Ontario.</title>
        <authorList>
            <person name="Fortuna A."/>
            <person name="Ramnarine R."/>
            <person name="Li A."/>
            <person name="Frantz C."/>
            <person name="Mallo G."/>
        </authorList>
    </citation>
    <scope>NUCLEOTIDE SEQUENCE [LARGE SCALE GENOMIC DNA]</scope>
    <source>
        <strain evidence="1 2">LG61</strain>
    </source>
</reference>
<protein>
    <submittedName>
        <fullName evidence="1">Uncharacterized protein</fullName>
    </submittedName>
</protein>
<dbReference type="Proteomes" id="UP000239239">
    <property type="component" value="Unassembled WGS sequence"/>
</dbReference>
<proteinExistence type="predicted"/>